<name>A0A4R4JVE7_9BACT</name>
<sequence length="96" mass="10349">MKLLTESGIGENGGLNIFPNPTTGKAVLNYKSSSVESPAIMHLSNANGRLLYQETLLPSSNGQLETTLDLSSHPSGLYIVSIQHGSFIITKKIIRH</sequence>
<gene>
    <name evidence="2" type="ORF">EZE20_23110</name>
</gene>
<comment type="caution">
    <text evidence="2">The sequence shown here is derived from an EMBL/GenBank/DDBJ whole genome shotgun (WGS) entry which is preliminary data.</text>
</comment>
<dbReference type="AlphaFoldDB" id="A0A4R4JVE7"/>
<dbReference type="OrthoDB" id="902257at2"/>
<evidence type="ECO:0000259" key="1">
    <source>
        <dbReference type="Pfam" id="PF18962"/>
    </source>
</evidence>
<evidence type="ECO:0000313" key="3">
    <source>
        <dbReference type="Proteomes" id="UP000295706"/>
    </source>
</evidence>
<feature type="domain" description="Secretion system C-terminal sorting" evidence="1">
    <location>
        <begin position="17"/>
        <end position="94"/>
    </location>
</feature>
<evidence type="ECO:0000313" key="2">
    <source>
        <dbReference type="EMBL" id="TDB58553.1"/>
    </source>
</evidence>
<dbReference type="Pfam" id="PF18962">
    <property type="entry name" value="Por_Secre_tail"/>
    <property type="match status" value="1"/>
</dbReference>
<dbReference type="InterPro" id="IPR026444">
    <property type="entry name" value="Secre_tail"/>
</dbReference>
<organism evidence="2 3">
    <name type="scientific">Arundinibacter roseus</name>
    <dbReference type="NCBI Taxonomy" id="2070510"/>
    <lineage>
        <taxon>Bacteria</taxon>
        <taxon>Pseudomonadati</taxon>
        <taxon>Bacteroidota</taxon>
        <taxon>Cytophagia</taxon>
        <taxon>Cytophagales</taxon>
        <taxon>Spirosomataceae</taxon>
        <taxon>Arundinibacter</taxon>
    </lineage>
</organism>
<accession>A0A4R4JVE7</accession>
<dbReference type="Proteomes" id="UP000295706">
    <property type="component" value="Unassembled WGS sequence"/>
</dbReference>
<keyword evidence="3" id="KW-1185">Reference proteome</keyword>
<dbReference type="RefSeq" id="WP_132122245.1">
    <property type="nucleotide sequence ID" value="NZ_SMJU01000023.1"/>
</dbReference>
<dbReference type="EMBL" id="SMJU01000023">
    <property type="protein sequence ID" value="TDB58553.1"/>
    <property type="molecule type" value="Genomic_DNA"/>
</dbReference>
<dbReference type="NCBIfam" id="TIGR04183">
    <property type="entry name" value="Por_Secre_tail"/>
    <property type="match status" value="1"/>
</dbReference>
<protein>
    <submittedName>
        <fullName evidence="2">T9SS type A sorting domain-containing protein</fullName>
    </submittedName>
</protein>
<proteinExistence type="predicted"/>
<reference evidence="2 3" key="1">
    <citation type="submission" date="2019-02" db="EMBL/GenBank/DDBJ databases">
        <title>Arundinibacter roseus gen. nov., sp. nov., a new member of the family Cytophagaceae.</title>
        <authorList>
            <person name="Szuroczki S."/>
            <person name="Khayer B."/>
            <person name="Sproer C."/>
            <person name="Toumi M."/>
            <person name="Szabo A."/>
            <person name="Felfoldi T."/>
            <person name="Schumann P."/>
            <person name="Toth E."/>
        </authorList>
    </citation>
    <scope>NUCLEOTIDE SEQUENCE [LARGE SCALE GENOMIC DNA]</scope>
    <source>
        <strain evidence="2 3">DMA-k-7a</strain>
    </source>
</reference>